<sequence length="135" mass="15661">MFDQTRHVYLIDFLSLNASPFTKLQLEEVSNKDNGQPKVKDKKTLVRHSFVEGFRTSTGLRQGRRLSPALFNVHMDHIIKKSEQKVKKMFIGHKKLERVDVAEGVFADDVVLLAGSENRLQENLNLWKAIWKKKE</sequence>
<comment type="caution">
    <text evidence="2">The sequence shown here is derived from an EMBL/GenBank/DDBJ whole genome shotgun (WGS) entry which is preliminary data.</text>
</comment>
<dbReference type="Proteomes" id="UP001431783">
    <property type="component" value="Unassembled WGS sequence"/>
</dbReference>
<keyword evidence="3" id="KW-1185">Reference proteome</keyword>
<dbReference type="InterPro" id="IPR000477">
    <property type="entry name" value="RT_dom"/>
</dbReference>
<gene>
    <name evidence="2" type="ORF">WA026_013281</name>
</gene>
<reference evidence="2 3" key="1">
    <citation type="submission" date="2023-03" db="EMBL/GenBank/DDBJ databases">
        <title>Genome insight into feeding habits of ladybird beetles.</title>
        <authorList>
            <person name="Li H.-S."/>
            <person name="Huang Y.-H."/>
            <person name="Pang H."/>
        </authorList>
    </citation>
    <scope>NUCLEOTIDE SEQUENCE [LARGE SCALE GENOMIC DNA]</scope>
    <source>
        <strain evidence="2">SYSU_2023b</strain>
        <tissue evidence="2">Whole body</tissue>
    </source>
</reference>
<name>A0AAW1UKA1_9CUCU</name>
<evidence type="ECO:0000313" key="2">
    <source>
        <dbReference type="EMBL" id="KAK9880957.1"/>
    </source>
</evidence>
<proteinExistence type="predicted"/>
<accession>A0AAW1UKA1</accession>
<protein>
    <recommendedName>
        <fullName evidence="1">Reverse transcriptase domain-containing protein</fullName>
    </recommendedName>
</protein>
<dbReference type="Pfam" id="PF00078">
    <property type="entry name" value="RVT_1"/>
    <property type="match status" value="1"/>
</dbReference>
<feature type="domain" description="Reverse transcriptase" evidence="1">
    <location>
        <begin position="52"/>
        <end position="132"/>
    </location>
</feature>
<dbReference type="AlphaFoldDB" id="A0AAW1UKA1"/>
<evidence type="ECO:0000259" key="1">
    <source>
        <dbReference type="Pfam" id="PF00078"/>
    </source>
</evidence>
<organism evidence="2 3">
    <name type="scientific">Henosepilachna vigintioctopunctata</name>
    <dbReference type="NCBI Taxonomy" id="420089"/>
    <lineage>
        <taxon>Eukaryota</taxon>
        <taxon>Metazoa</taxon>
        <taxon>Ecdysozoa</taxon>
        <taxon>Arthropoda</taxon>
        <taxon>Hexapoda</taxon>
        <taxon>Insecta</taxon>
        <taxon>Pterygota</taxon>
        <taxon>Neoptera</taxon>
        <taxon>Endopterygota</taxon>
        <taxon>Coleoptera</taxon>
        <taxon>Polyphaga</taxon>
        <taxon>Cucujiformia</taxon>
        <taxon>Coccinelloidea</taxon>
        <taxon>Coccinellidae</taxon>
        <taxon>Epilachninae</taxon>
        <taxon>Epilachnini</taxon>
        <taxon>Henosepilachna</taxon>
    </lineage>
</organism>
<dbReference type="EMBL" id="JARQZJ010000066">
    <property type="protein sequence ID" value="KAK9880957.1"/>
    <property type="molecule type" value="Genomic_DNA"/>
</dbReference>
<evidence type="ECO:0000313" key="3">
    <source>
        <dbReference type="Proteomes" id="UP001431783"/>
    </source>
</evidence>